<dbReference type="InterPro" id="IPR038740">
    <property type="entry name" value="BioF2-like_GNAT_dom"/>
</dbReference>
<sequence length="380" mass="44986">MASRFHLTKVNFSDLTESLIAEWEALLPQSTRPSIYASFDYIDLSVQHYVDEETKSVFILFLRDLSSQKLVAVFPMSRGERPCYKKNVRMIEHAVTTHNSDVDKPYPIIHRDYEKIAWESFRDFFKREYTDWDWIEYAEVIPESRLNHALKTLFSLPYFYTKQNSGPVSPIVDLTQNKDQYWAAHRNMRKKYRRMQRVLGDNYSYQVFTQPDDMEQCLQEYIQTERLSWKVNQGLSEETGEAFYRGLISRLAPKGQACFGILYDGNTPVSVELSFIYLDTVYFAHGTYNNEYKKLSPGSVSTSKFIEYFLEKNYRRGDFLAGFAHYINAWSSEIYPTKDTVVFKINPLFFYYVFMWSKEKLRLLIKRNWNKIVNNASQNS</sequence>
<dbReference type="Pfam" id="PF13480">
    <property type="entry name" value="Acetyltransf_6"/>
    <property type="match status" value="1"/>
</dbReference>
<reference evidence="2 3" key="1">
    <citation type="submission" date="2019-06" db="EMBL/GenBank/DDBJ databases">
        <title>Draft genome of Aliikangiella marina GYP-15.</title>
        <authorList>
            <person name="Wang G."/>
        </authorList>
    </citation>
    <scope>NUCLEOTIDE SEQUENCE [LARGE SCALE GENOMIC DNA]</scope>
    <source>
        <strain evidence="2 3">GYP-15</strain>
    </source>
</reference>
<dbReference type="Proteomes" id="UP000317839">
    <property type="component" value="Unassembled WGS sequence"/>
</dbReference>
<name>A0A545T187_9GAMM</name>
<protein>
    <submittedName>
        <fullName evidence="2">GNAT family N-acetyltransferase</fullName>
    </submittedName>
</protein>
<dbReference type="OrthoDB" id="9808976at2"/>
<dbReference type="AlphaFoldDB" id="A0A545T187"/>
<proteinExistence type="predicted"/>
<dbReference type="Gene3D" id="3.40.630.30">
    <property type="match status" value="1"/>
</dbReference>
<dbReference type="GO" id="GO:0016740">
    <property type="term" value="F:transferase activity"/>
    <property type="evidence" value="ECO:0007669"/>
    <property type="project" value="UniProtKB-KW"/>
</dbReference>
<dbReference type="EMBL" id="VIKR01000007">
    <property type="protein sequence ID" value="TQV70986.1"/>
    <property type="molecule type" value="Genomic_DNA"/>
</dbReference>
<evidence type="ECO:0000259" key="1">
    <source>
        <dbReference type="Pfam" id="PF13480"/>
    </source>
</evidence>
<organism evidence="2 3">
    <name type="scientific">Aliikangiella marina</name>
    <dbReference type="NCBI Taxonomy" id="1712262"/>
    <lineage>
        <taxon>Bacteria</taxon>
        <taxon>Pseudomonadati</taxon>
        <taxon>Pseudomonadota</taxon>
        <taxon>Gammaproteobacteria</taxon>
        <taxon>Oceanospirillales</taxon>
        <taxon>Pleioneaceae</taxon>
        <taxon>Aliikangiella</taxon>
    </lineage>
</organism>
<dbReference type="InterPro" id="IPR016181">
    <property type="entry name" value="Acyl_CoA_acyltransferase"/>
</dbReference>
<comment type="caution">
    <text evidence="2">The sequence shown here is derived from an EMBL/GenBank/DDBJ whole genome shotgun (WGS) entry which is preliminary data.</text>
</comment>
<evidence type="ECO:0000313" key="2">
    <source>
        <dbReference type="EMBL" id="TQV70986.1"/>
    </source>
</evidence>
<keyword evidence="3" id="KW-1185">Reference proteome</keyword>
<gene>
    <name evidence="2" type="ORF">FLL45_21915</name>
</gene>
<accession>A0A545T187</accession>
<evidence type="ECO:0000313" key="3">
    <source>
        <dbReference type="Proteomes" id="UP000317839"/>
    </source>
</evidence>
<dbReference type="SUPFAM" id="SSF55729">
    <property type="entry name" value="Acyl-CoA N-acyltransferases (Nat)"/>
    <property type="match status" value="1"/>
</dbReference>
<keyword evidence="2" id="KW-0808">Transferase</keyword>
<dbReference type="RefSeq" id="WP_142944203.1">
    <property type="nucleotide sequence ID" value="NZ_VIKR01000007.1"/>
</dbReference>
<feature type="domain" description="BioF2-like acetyltransferase" evidence="1">
    <location>
        <begin position="186"/>
        <end position="326"/>
    </location>
</feature>